<dbReference type="InterPro" id="IPR027246">
    <property type="entry name" value="Porin_Euk/Tom40"/>
</dbReference>
<reference evidence="10" key="1">
    <citation type="submission" date="2022-07" db="EMBL/GenBank/DDBJ databases">
        <title>Phylogenomic reconstructions and comparative analyses of Kickxellomycotina fungi.</title>
        <authorList>
            <person name="Reynolds N.K."/>
            <person name="Stajich J.E."/>
            <person name="Barry K."/>
            <person name="Grigoriev I.V."/>
            <person name="Crous P."/>
            <person name="Smith M.E."/>
        </authorList>
    </citation>
    <scope>NUCLEOTIDE SEQUENCE</scope>
    <source>
        <strain evidence="10">RSA 1196</strain>
    </source>
</reference>
<dbReference type="Gene3D" id="2.40.160.10">
    <property type="entry name" value="Porin"/>
    <property type="match status" value="1"/>
</dbReference>
<protein>
    <submittedName>
        <fullName evidence="10">Translocase of outer mitochondrial membrane</fullName>
    </submittedName>
</protein>
<evidence type="ECO:0000256" key="5">
    <source>
        <dbReference type="ARBA" id="ARBA00022692"/>
    </source>
</evidence>
<keyword evidence="4" id="KW-1134">Transmembrane beta strand</keyword>
<dbReference type="InterPro" id="IPR037930">
    <property type="entry name" value="Tom40"/>
</dbReference>
<dbReference type="OrthoDB" id="19656at2759"/>
<evidence type="ECO:0000256" key="8">
    <source>
        <dbReference type="ARBA" id="ARBA00023128"/>
    </source>
</evidence>
<dbReference type="InterPro" id="IPR023614">
    <property type="entry name" value="Porin_dom_sf"/>
</dbReference>
<keyword evidence="7" id="KW-0653">Protein transport</keyword>
<evidence type="ECO:0000256" key="6">
    <source>
        <dbReference type="ARBA" id="ARBA00022787"/>
    </source>
</evidence>
<evidence type="ECO:0000256" key="4">
    <source>
        <dbReference type="ARBA" id="ARBA00022452"/>
    </source>
</evidence>
<dbReference type="Pfam" id="PF01459">
    <property type="entry name" value="Porin_3"/>
    <property type="match status" value="1"/>
</dbReference>
<gene>
    <name evidence="10" type="primary">TOM40</name>
    <name evidence="10" type="ORF">IWQ62_000461</name>
</gene>
<dbReference type="GO" id="GO:0008320">
    <property type="term" value="F:protein transmembrane transporter activity"/>
    <property type="evidence" value="ECO:0007669"/>
    <property type="project" value="InterPro"/>
</dbReference>
<dbReference type="EMBL" id="JANBPY010000032">
    <property type="protein sequence ID" value="KAJ1969686.1"/>
    <property type="molecule type" value="Genomic_DNA"/>
</dbReference>
<comment type="caution">
    <text evidence="10">The sequence shown here is derived from an EMBL/GenBank/DDBJ whole genome shotgun (WGS) entry which is preliminary data.</text>
</comment>
<evidence type="ECO:0000313" key="11">
    <source>
        <dbReference type="Proteomes" id="UP001150925"/>
    </source>
</evidence>
<dbReference type="GO" id="GO:0030150">
    <property type="term" value="P:protein import into mitochondrial matrix"/>
    <property type="evidence" value="ECO:0007669"/>
    <property type="project" value="InterPro"/>
</dbReference>
<dbReference type="GO" id="GO:0005741">
    <property type="term" value="C:mitochondrial outer membrane"/>
    <property type="evidence" value="ECO:0007669"/>
    <property type="project" value="UniProtKB-SubCell"/>
</dbReference>
<evidence type="ECO:0000256" key="7">
    <source>
        <dbReference type="ARBA" id="ARBA00022927"/>
    </source>
</evidence>
<dbReference type="Proteomes" id="UP001150925">
    <property type="component" value="Unassembled WGS sequence"/>
</dbReference>
<evidence type="ECO:0000256" key="9">
    <source>
        <dbReference type="ARBA" id="ARBA00023136"/>
    </source>
</evidence>
<dbReference type="CDD" id="cd07305">
    <property type="entry name" value="Porin3_Tom40"/>
    <property type="match status" value="1"/>
</dbReference>
<comment type="similarity">
    <text evidence="2">Belongs to the Tom40 family.</text>
</comment>
<comment type="subcellular location">
    <subcellularLocation>
        <location evidence="1">Mitochondrion outer membrane</location>
        <topology evidence="1">Multi-pass membrane protein</topology>
    </subcellularLocation>
</comment>
<keyword evidence="9" id="KW-0472">Membrane</keyword>
<keyword evidence="3" id="KW-0813">Transport</keyword>
<keyword evidence="6" id="KW-1000">Mitochondrion outer membrane</keyword>
<name>A0A9W8AUR6_9FUNG</name>
<dbReference type="PANTHER" id="PTHR10802">
    <property type="entry name" value="MITOCHONDRIAL IMPORT RECEPTOR SUBUNIT TOM40"/>
    <property type="match status" value="1"/>
</dbReference>
<evidence type="ECO:0000256" key="1">
    <source>
        <dbReference type="ARBA" id="ARBA00004374"/>
    </source>
</evidence>
<organism evidence="10 11">
    <name type="scientific">Dispira parvispora</name>
    <dbReference type="NCBI Taxonomy" id="1520584"/>
    <lineage>
        <taxon>Eukaryota</taxon>
        <taxon>Fungi</taxon>
        <taxon>Fungi incertae sedis</taxon>
        <taxon>Zoopagomycota</taxon>
        <taxon>Kickxellomycotina</taxon>
        <taxon>Dimargaritomycetes</taxon>
        <taxon>Dimargaritales</taxon>
        <taxon>Dimargaritaceae</taxon>
        <taxon>Dispira</taxon>
    </lineage>
</organism>
<keyword evidence="11" id="KW-1185">Reference proteome</keyword>
<evidence type="ECO:0000256" key="3">
    <source>
        <dbReference type="ARBA" id="ARBA00022448"/>
    </source>
</evidence>
<proteinExistence type="inferred from homology"/>
<keyword evidence="5" id="KW-0812">Transmembrane</keyword>
<evidence type="ECO:0000256" key="2">
    <source>
        <dbReference type="ARBA" id="ARBA00010510"/>
    </source>
</evidence>
<evidence type="ECO:0000313" key="10">
    <source>
        <dbReference type="EMBL" id="KAJ1969686.1"/>
    </source>
</evidence>
<sequence>MSTPSNVVEESVTPQSSWSPFQLYSNFYAFRQGLALPNPGTAESFNKEIKNTFLTNYFFDGARADLTKILSPNFQVTHSIALGTAGAPSTYHFTAMYAGPEFLLHGMVDTDGVLQSRIHYNWTSNLLSKAQLMFTGLPNQNMLQVETDYQGLDYSLNFKALNPSPADNSGIYIGNYLQSITKNLVIGFESMIEKPPMRESTVRSSLLARHSVGNAVATVQWQGGNALQASYHQKINEKVEFGTELQISVEEDKRAALCNVGAKYDFRQATFRGQVDSSGKVTALLEEKMAPGFSLMLSAEVDHAKGQNKVGVGLMLES</sequence>
<keyword evidence="8" id="KW-0496">Mitochondrion</keyword>
<accession>A0A9W8AUR6</accession>
<dbReference type="AlphaFoldDB" id="A0A9W8AUR6"/>